<feature type="domain" description="GPI inositol-deacylase winged helix" evidence="1">
    <location>
        <begin position="12"/>
        <end position="102"/>
    </location>
</feature>
<dbReference type="OMA" id="TERHREP"/>
<dbReference type="OrthoDB" id="7464126at2759"/>
<evidence type="ECO:0000313" key="3">
    <source>
        <dbReference type="Proteomes" id="UP000217790"/>
    </source>
</evidence>
<dbReference type="InParanoid" id="A0A2H3D9W4"/>
<reference evidence="3" key="1">
    <citation type="journal article" date="2017" name="Nat. Ecol. Evol.">
        <title>Genome expansion and lineage-specific genetic innovations in the forest pathogenic fungi Armillaria.</title>
        <authorList>
            <person name="Sipos G."/>
            <person name="Prasanna A.N."/>
            <person name="Walter M.C."/>
            <person name="O'Connor E."/>
            <person name="Balint B."/>
            <person name="Krizsan K."/>
            <person name="Kiss B."/>
            <person name="Hess J."/>
            <person name="Varga T."/>
            <person name="Slot J."/>
            <person name="Riley R."/>
            <person name="Boka B."/>
            <person name="Rigling D."/>
            <person name="Barry K."/>
            <person name="Lee J."/>
            <person name="Mihaltcheva S."/>
            <person name="LaButti K."/>
            <person name="Lipzen A."/>
            <person name="Waldron R."/>
            <person name="Moloney N.M."/>
            <person name="Sperisen C."/>
            <person name="Kredics L."/>
            <person name="Vagvoelgyi C."/>
            <person name="Patrignani A."/>
            <person name="Fitzpatrick D."/>
            <person name="Nagy I."/>
            <person name="Doyle S."/>
            <person name="Anderson J.B."/>
            <person name="Grigoriev I.V."/>
            <person name="Gueldener U."/>
            <person name="Muensterkoetter M."/>
            <person name="Nagy L.G."/>
        </authorList>
    </citation>
    <scope>NUCLEOTIDE SEQUENCE [LARGE SCALE GENOMIC DNA]</scope>
    <source>
        <strain evidence="3">Ar21-2</strain>
    </source>
</reference>
<gene>
    <name evidence="2" type="ORF">ARMGADRAFT_860050</name>
</gene>
<evidence type="ECO:0000259" key="1">
    <source>
        <dbReference type="Pfam" id="PF22939"/>
    </source>
</evidence>
<evidence type="ECO:0000313" key="2">
    <source>
        <dbReference type="EMBL" id="PBK85063.1"/>
    </source>
</evidence>
<dbReference type="PANTHER" id="PTHR10039:SF15">
    <property type="entry name" value="NACHT DOMAIN-CONTAINING PROTEIN"/>
    <property type="match status" value="1"/>
</dbReference>
<protein>
    <recommendedName>
        <fullName evidence="1">GPI inositol-deacylase winged helix domain-containing protein</fullName>
    </recommendedName>
</protein>
<sequence>AYDNTMERINHQGKHKSALAICIFGWLVFARRSLIVLELQHALAVELGMTTLNSDNLCSEDLLGNVCGGLVVIDQTERHREPIVRFVHRYLNYTTQEYFMSQKDKFFPHFQKTIMCTCLTYLLFN</sequence>
<dbReference type="AlphaFoldDB" id="A0A2H3D9W4"/>
<name>A0A2H3D9W4_ARMGA</name>
<dbReference type="PANTHER" id="PTHR10039">
    <property type="entry name" value="AMELOGENIN"/>
    <property type="match status" value="1"/>
</dbReference>
<proteinExistence type="predicted"/>
<dbReference type="Proteomes" id="UP000217790">
    <property type="component" value="Unassembled WGS sequence"/>
</dbReference>
<dbReference type="InterPro" id="IPR054471">
    <property type="entry name" value="GPIID_WHD"/>
</dbReference>
<dbReference type="STRING" id="47427.A0A2H3D9W4"/>
<dbReference type="EMBL" id="KZ293693">
    <property type="protein sequence ID" value="PBK85063.1"/>
    <property type="molecule type" value="Genomic_DNA"/>
</dbReference>
<accession>A0A2H3D9W4</accession>
<dbReference type="Pfam" id="PF22939">
    <property type="entry name" value="WHD_GPIID"/>
    <property type="match status" value="1"/>
</dbReference>
<organism evidence="2 3">
    <name type="scientific">Armillaria gallica</name>
    <name type="common">Bulbous honey fungus</name>
    <name type="synonym">Armillaria bulbosa</name>
    <dbReference type="NCBI Taxonomy" id="47427"/>
    <lineage>
        <taxon>Eukaryota</taxon>
        <taxon>Fungi</taxon>
        <taxon>Dikarya</taxon>
        <taxon>Basidiomycota</taxon>
        <taxon>Agaricomycotina</taxon>
        <taxon>Agaricomycetes</taxon>
        <taxon>Agaricomycetidae</taxon>
        <taxon>Agaricales</taxon>
        <taxon>Marasmiineae</taxon>
        <taxon>Physalacriaceae</taxon>
        <taxon>Armillaria</taxon>
    </lineage>
</organism>
<keyword evidence="3" id="KW-1185">Reference proteome</keyword>
<feature type="non-terminal residue" evidence="2">
    <location>
        <position position="1"/>
    </location>
</feature>
<feature type="non-terminal residue" evidence="2">
    <location>
        <position position="125"/>
    </location>
</feature>